<reference evidence="2" key="1">
    <citation type="submission" date="2016-10" db="EMBL/GenBank/DDBJ databases">
        <authorList>
            <person name="Varghese N."/>
            <person name="Submissions S."/>
        </authorList>
    </citation>
    <scope>NUCLEOTIDE SEQUENCE [LARGE SCALE GENOMIC DNA]</scope>
    <source>
        <strain evidence="2">DSM 25730</strain>
    </source>
</reference>
<dbReference type="EMBL" id="FOMI01000011">
    <property type="protein sequence ID" value="SFD37590.1"/>
    <property type="molecule type" value="Genomic_DNA"/>
</dbReference>
<protein>
    <submittedName>
        <fullName evidence="1">Uncharacterized protein</fullName>
    </submittedName>
</protein>
<name>A0A1I1S3Q1_9FLAO</name>
<accession>A0A1I1S3Q1</accession>
<proteinExistence type="predicted"/>
<sequence length="46" mass="5290">MRGFFIFTTLILLPNMGKKVTMNEFNKLKLSLFGINCKFEGKASNF</sequence>
<dbReference type="STRING" id="870482.SAMN04487987_11154"/>
<dbReference type="Proteomes" id="UP000199439">
    <property type="component" value="Unassembled WGS sequence"/>
</dbReference>
<gene>
    <name evidence="1" type="ORF">SAMN04487987_11154</name>
</gene>
<evidence type="ECO:0000313" key="2">
    <source>
        <dbReference type="Proteomes" id="UP000199439"/>
    </source>
</evidence>
<keyword evidence="2" id="KW-1185">Reference proteome</keyword>
<organism evidence="1 2">
    <name type="scientific">Algibacter pectinivorans</name>
    <dbReference type="NCBI Taxonomy" id="870482"/>
    <lineage>
        <taxon>Bacteria</taxon>
        <taxon>Pseudomonadati</taxon>
        <taxon>Bacteroidota</taxon>
        <taxon>Flavobacteriia</taxon>
        <taxon>Flavobacteriales</taxon>
        <taxon>Flavobacteriaceae</taxon>
        <taxon>Algibacter</taxon>
    </lineage>
</organism>
<evidence type="ECO:0000313" key="1">
    <source>
        <dbReference type="EMBL" id="SFD37590.1"/>
    </source>
</evidence>
<dbReference type="AlphaFoldDB" id="A0A1I1S3Q1"/>